<sequence length="1773" mass="197059">MSQLSMLPSELSLYIVMLAENEPSGTAPQPTPDMPPTSTPEGGEQALETLHWEEVIELKTLASASFCYKCRPVEVFVGMEAVRASAESVPGLPSREELKQWLVEHDAIEKETEIFDSGELKTIKKFTKAATQRNLSPADTDLIELTLTTILELDKLLHLLRDRSENLELMGIRLSWEEFRTAAWIDLRTIIADLKMFLGHTSTLDPCLASDTVLASAGFSRSTRFKLAEVLSRDAAQFSARITALRHSKISAAGKMLDKLIDTSRTAVPEDLLDEQDRLEEKGVAELEDVGKFAMNAVMQWRKADEIYVESMKDQVAAQTLWDEIEAAKFQHPTARQSTTYVTRAETLIKRLVLRGDPASASSTFLRPTHVLFPENAQVSESVIKTLSSEIVTALDLARKAEAVHRVETLVNTASTLSSDFSSIIERLEKGVSSTDGDGTPPNLMTETCLEPTSHAAFLALLPSILKEQEVANESASQVIRNSRGALLGLDRPGIDPEFKKTAYRRIPAVIDVTRSSTVDAGRCEQSEEIRREVGESMEKHRWQTELVANGAPLTPESFTAPLPVDPPATESVKRLDHLTPLHDRLSRSSAGLKQLLGQVRQMADLLELVKSQANVMDGIRGEFSELQIRIDDLKMRVDDGIEGVLTEKLTPSELDAFDAELKAGVDGLRSEVKAFVDSLPRRVPFVSTTSRPATAQVNFVKRRFSSIDLKLAAFDGQQQVELPFDLQSLDDAVRADSNSYAMKLGGDLQTLEQRVSHFQLAQMAKNVDTSLSSVEQGDVSEPLAGLVKDIDSDCQAHHASIARSFSPIRELLRQMEAAPGAHDAAVHTSLYLARVRAVDDAEQRFTTWAGDVKSLINHVTEAHASEVQRLEAERLAEEQRLQRIAAEEAERARVERERLEEQERLRAEEERIAEERRIQAEKDRIAGRGSLLQLFLPSRNSKPAERERLELERLEEERRAQAERDRVAAEEAERARLELERLEKEEKLRLAQEKLAEERRLLAEQAERERVERERLEAVERARLERERLEKEEQLRLAQQKLAEEQRLLEERVAEQAEREHLEKERLEAAERERAADEARRLQAERDRLEEAERLRVAEEAERLRVAEEAERLRVADDAERLRVAEEAERLRVAEEAERLRVAEEAERLRVAEEAERARLAAEEAAKARAAAAVAEQARVQKPPSPNTPDHDVFGLRVAPSGPQTEEMRQLQNLIFGLRKRLRALSIEGLAGASSSYLPSEPEIEKVTGDFFLLCGEVAALPSSAVDPSVNMELNSLRAEVQRFAELVNDLDNLSKFSAQVHLCDSALSDLLEHTDTYPSAPLTVTSSFQVPSDRPAEEQLTSRLSFTSSAIDRMTALFPAVKDDRRAITERDRIQQTWTELEEMAKDRIMGRHSRPVSVTSSRGSGRNSSASIRKSPSKTSTYAGLSASSTAGPSPRARSRLVPPQQNGSRRSTFGTDQSRPASQLSNLSSNRSTSGPVMHGSTFASRQRTTSLTPSIVQSPRRSSGIPVQRTASPSVSDASSYSRSVMSPSRASSVSTSTWSRAPRYSLTPVPKTATPPKKIPPPRKKYVANPKSKLDIAVGDVINKLPVGISIEGVSDSWKDQSGKYWIGDQDAKLCFCRILRSQTVMVRVGGGWTELSKWVIKDHFADSFRLFADSPPRPGAGEPTWISSATLLEAAESESPPQPPRTPEPRDPSMPTFSILTPSGKSPQSLQSSPSNKGSPLTPLQFIRKAEPDVGHLHSVSPSKPTAHVRTRTTSTTPARNSIWRP</sequence>
<comment type="caution">
    <text evidence="6">The sequence shown here is derived from an EMBL/GenBank/DDBJ whole genome shotgun (WGS) entry which is preliminary data.</text>
</comment>
<keyword evidence="3" id="KW-0206">Cytoskeleton</keyword>
<reference evidence="6" key="1">
    <citation type="submission" date="2023-03" db="EMBL/GenBank/DDBJ databases">
        <title>Massive genome expansion in bonnet fungi (Mycena s.s.) driven by repeated elements and novel gene families across ecological guilds.</title>
        <authorList>
            <consortium name="Lawrence Berkeley National Laboratory"/>
            <person name="Harder C.B."/>
            <person name="Miyauchi S."/>
            <person name="Viragh M."/>
            <person name="Kuo A."/>
            <person name="Thoen E."/>
            <person name="Andreopoulos B."/>
            <person name="Lu D."/>
            <person name="Skrede I."/>
            <person name="Drula E."/>
            <person name="Henrissat B."/>
            <person name="Morin E."/>
            <person name="Kohler A."/>
            <person name="Barry K."/>
            <person name="LaButti K."/>
            <person name="Morin E."/>
            <person name="Salamov A."/>
            <person name="Lipzen A."/>
            <person name="Mereny Z."/>
            <person name="Hegedus B."/>
            <person name="Baldrian P."/>
            <person name="Stursova M."/>
            <person name="Weitz H."/>
            <person name="Taylor A."/>
            <person name="Grigoriev I.V."/>
            <person name="Nagy L.G."/>
            <person name="Martin F."/>
            <person name="Kauserud H."/>
        </authorList>
    </citation>
    <scope>NUCLEOTIDE SEQUENCE</scope>
    <source>
        <strain evidence="6">9284</strain>
    </source>
</reference>
<accession>A0AAD7C431</accession>
<feature type="compositionally biased region" description="Polar residues" evidence="4">
    <location>
        <begin position="1486"/>
        <end position="1506"/>
    </location>
</feature>
<feature type="compositionally biased region" description="Polar residues" evidence="4">
    <location>
        <begin position="1447"/>
        <end position="1479"/>
    </location>
</feature>
<dbReference type="PANTHER" id="PTHR21616:SF2">
    <property type="entry name" value="CENTROSOME AND SPINDLE POLE-ASSOCIATED PROTEIN 1"/>
    <property type="match status" value="1"/>
</dbReference>
<feature type="compositionally biased region" description="Polar residues" evidence="4">
    <location>
        <begin position="1703"/>
        <end position="1726"/>
    </location>
</feature>
<feature type="compositionally biased region" description="Polar residues" evidence="4">
    <location>
        <begin position="1420"/>
        <end position="1435"/>
    </location>
</feature>
<protein>
    <recommendedName>
        <fullName evidence="5">GAR domain-containing protein</fullName>
    </recommendedName>
</protein>
<dbReference type="InterPro" id="IPR003108">
    <property type="entry name" value="GAR_dom"/>
</dbReference>
<evidence type="ECO:0000256" key="4">
    <source>
        <dbReference type="SAM" id="MobiDB-lite"/>
    </source>
</evidence>
<evidence type="ECO:0000259" key="5">
    <source>
        <dbReference type="PROSITE" id="PS51460"/>
    </source>
</evidence>
<dbReference type="Gene3D" id="3.30.920.20">
    <property type="entry name" value="Gas2-like domain"/>
    <property type="match status" value="1"/>
</dbReference>
<dbReference type="GO" id="GO:0008017">
    <property type="term" value="F:microtubule binding"/>
    <property type="evidence" value="ECO:0007669"/>
    <property type="project" value="InterPro"/>
</dbReference>
<feature type="region of interest" description="Disordered" evidence="4">
    <location>
        <begin position="1681"/>
        <end position="1773"/>
    </location>
</feature>
<feature type="compositionally biased region" description="Low complexity" evidence="4">
    <location>
        <begin position="1398"/>
        <end position="1416"/>
    </location>
</feature>
<organism evidence="6 7">
    <name type="scientific">Roridomyces roridus</name>
    <dbReference type="NCBI Taxonomy" id="1738132"/>
    <lineage>
        <taxon>Eukaryota</taxon>
        <taxon>Fungi</taxon>
        <taxon>Dikarya</taxon>
        <taxon>Basidiomycota</taxon>
        <taxon>Agaricomycotina</taxon>
        <taxon>Agaricomycetes</taxon>
        <taxon>Agaricomycetidae</taxon>
        <taxon>Agaricales</taxon>
        <taxon>Marasmiineae</taxon>
        <taxon>Mycenaceae</taxon>
        <taxon>Roridomyces</taxon>
    </lineage>
</organism>
<proteinExistence type="predicted"/>
<feature type="compositionally biased region" description="Low complexity" evidence="4">
    <location>
        <begin position="1517"/>
        <end position="1562"/>
    </location>
</feature>
<dbReference type="SMART" id="SM00243">
    <property type="entry name" value="GAS2"/>
    <property type="match status" value="1"/>
</dbReference>
<feature type="compositionally biased region" description="Pro residues" evidence="4">
    <location>
        <begin position="29"/>
        <end position="38"/>
    </location>
</feature>
<dbReference type="PROSITE" id="PS51460">
    <property type="entry name" value="GAR"/>
    <property type="match status" value="1"/>
</dbReference>
<evidence type="ECO:0000313" key="6">
    <source>
        <dbReference type="EMBL" id="KAJ7638555.1"/>
    </source>
</evidence>
<dbReference type="GO" id="GO:0032467">
    <property type="term" value="P:positive regulation of cytokinesis"/>
    <property type="evidence" value="ECO:0007669"/>
    <property type="project" value="InterPro"/>
</dbReference>
<feature type="region of interest" description="Disordered" evidence="4">
    <location>
        <begin position="1061"/>
        <end position="1082"/>
    </location>
</feature>
<dbReference type="SUPFAM" id="SSF143575">
    <property type="entry name" value="GAS2 domain-like"/>
    <property type="match status" value="1"/>
</dbReference>
<evidence type="ECO:0000313" key="7">
    <source>
        <dbReference type="Proteomes" id="UP001221142"/>
    </source>
</evidence>
<dbReference type="InterPro" id="IPR036534">
    <property type="entry name" value="GAR_dom_sf"/>
</dbReference>
<comment type="subcellular location">
    <subcellularLocation>
        <location evidence="1">Cytoplasm</location>
        <location evidence="1">Cytoskeleton</location>
    </subcellularLocation>
</comment>
<name>A0AAD7C431_9AGAR</name>
<dbReference type="Proteomes" id="UP001221142">
    <property type="component" value="Unassembled WGS sequence"/>
</dbReference>
<feature type="domain" description="GAR" evidence="5">
    <location>
        <begin position="1575"/>
        <end position="1653"/>
    </location>
</feature>
<feature type="region of interest" description="Disordered" evidence="4">
    <location>
        <begin position="22"/>
        <end position="43"/>
    </location>
</feature>
<dbReference type="Pfam" id="PF02187">
    <property type="entry name" value="GAS2"/>
    <property type="match status" value="1"/>
</dbReference>
<gene>
    <name evidence="6" type="ORF">FB45DRAFT_1054825</name>
</gene>
<dbReference type="GO" id="GO:0005874">
    <property type="term" value="C:microtubule"/>
    <property type="evidence" value="ECO:0007669"/>
    <property type="project" value="InterPro"/>
</dbReference>
<dbReference type="GO" id="GO:0000922">
    <property type="term" value="C:spindle pole"/>
    <property type="evidence" value="ECO:0007669"/>
    <property type="project" value="InterPro"/>
</dbReference>
<feature type="region of interest" description="Disordered" evidence="4">
    <location>
        <begin position="1387"/>
        <end position="1572"/>
    </location>
</feature>
<evidence type="ECO:0000256" key="2">
    <source>
        <dbReference type="ARBA" id="ARBA00022490"/>
    </source>
</evidence>
<evidence type="ECO:0000256" key="3">
    <source>
        <dbReference type="ARBA" id="ARBA00023212"/>
    </source>
</evidence>
<dbReference type="PANTHER" id="PTHR21616">
    <property type="entry name" value="CENTROSOME SPINDLE POLE ASSOCIATED PROTEIN"/>
    <property type="match status" value="1"/>
</dbReference>
<evidence type="ECO:0000256" key="1">
    <source>
        <dbReference type="ARBA" id="ARBA00004245"/>
    </source>
</evidence>
<keyword evidence="2" id="KW-0963">Cytoplasm</keyword>
<dbReference type="EMBL" id="JARKIF010000005">
    <property type="protein sequence ID" value="KAJ7638555.1"/>
    <property type="molecule type" value="Genomic_DNA"/>
</dbReference>
<dbReference type="InterPro" id="IPR026708">
    <property type="entry name" value="CSPP1"/>
</dbReference>
<keyword evidence="7" id="KW-1185">Reference proteome</keyword>